<dbReference type="EnsemblPlants" id="TuG1812G0100004731.01.T01">
    <property type="protein sequence ID" value="TuG1812G0100004731.01.T01.cds372484"/>
    <property type="gene ID" value="TuG1812G0100004731.01"/>
</dbReference>
<dbReference type="Gramene" id="TuG1812G0100004731.01.T01">
    <property type="protein sequence ID" value="TuG1812G0100004731.01.T01.cds372484"/>
    <property type="gene ID" value="TuG1812G0100004731.01"/>
</dbReference>
<dbReference type="AlphaFoldDB" id="A0A8R7TB21"/>
<reference evidence="1" key="3">
    <citation type="submission" date="2022-06" db="UniProtKB">
        <authorList>
            <consortium name="EnsemblPlants"/>
        </authorList>
    </citation>
    <scope>IDENTIFICATION</scope>
</reference>
<sequence length="79" mass="8537">MCLLLNYGLHDRNHFFLIYLPGASSRDSPGASARSAISWSSYGISTSLISVIMSWMSVLSSGKGWKTSPMVGDSGELCF</sequence>
<reference evidence="1" key="2">
    <citation type="submission" date="2018-03" db="EMBL/GenBank/DDBJ databases">
        <title>The Triticum urartu genome reveals the dynamic nature of wheat genome evolution.</title>
        <authorList>
            <person name="Ling H."/>
            <person name="Ma B."/>
            <person name="Shi X."/>
            <person name="Liu H."/>
            <person name="Dong L."/>
            <person name="Sun H."/>
            <person name="Cao Y."/>
            <person name="Gao Q."/>
            <person name="Zheng S."/>
            <person name="Li Y."/>
            <person name="Yu Y."/>
            <person name="Du H."/>
            <person name="Qi M."/>
            <person name="Li Y."/>
            <person name="Yu H."/>
            <person name="Cui Y."/>
            <person name="Wang N."/>
            <person name="Chen C."/>
            <person name="Wu H."/>
            <person name="Zhao Y."/>
            <person name="Zhang J."/>
            <person name="Li Y."/>
            <person name="Zhou W."/>
            <person name="Zhang B."/>
            <person name="Hu W."/>
            <person name="Eijk M."/>
            <person name="Tang J."/>
            <person name="Witsenboer H."/>
            <person name="Zhao S."/>
            <person name="Li Z."/>
            <person name="Zhang A."/>
            <person name="Wang D."/>
            <person name="Liang C."/>
        </authorList>
    </citation>
    <scope>NUCLEOTIDE SEQUENCE [LARGE SCALE GENOMIC DNA]</scope>
    <source>
        <strain evidence="1">cv. G1812</strain>
    </source>
</reference>
<protein>
    <submittedName>
        <fullName evidence="1">Uncharacterized protein</fullName>
    </submittedName>
</protein>
<reference evidence="2" key="1">
    <citation type="journal article" date="2013" name="Nature">
        <title>Draft genome of the wheat A-genome progenitor Triticum urartu.</title>
        <authorList>
            <person name="Ling H.Q."/>
            <person name="Zhao S."/>
            <person name="Liu D."/>
            <person name="Wang J."/>
            <person name="Sun H."/>
            <person name="Zhang C."/>
            <person name="Fan H."/>
            <person name="Li D."/>
            <person name="Dong L."/>
            <person name="Tao Y."/>
            <person name="Gao C."/>
            <person name="Wu H."/>
            <person name="Li Y."/>
            <person name="Cui Y."/>
            <person name="Guo X."/>
            <person name="Zheng S."/>
            <person name="Wang B."/>
            <person name="Yu K."/>
            <person name="Liang Q."/>
            <person name="Yang W."/>
            <person name="Lou X."/>
            <person name="Chen J."/>
            <person name="Feng M."/>
            <person name="Jian J."/>
            <person name="Zhang X."/>
            <person name="Luo G."/>
            <person name="Jiang Y."/>
            <person name="Liu J."/>
            <person name="Wang Z."/>
            <person name="Sha Y."/>
            <person name="Zhang B."/>
            <person name="Wu H."/>
            <person name="Tang D."/>
            <person name="Shen Q."/>
            <person name="Xue P."/>
            <person name="Zou S."/>
            <person name="Wang X."/>
            <person name="Liu X."/>
            <person name="Wang F."/>
            <person name="Yang Y."/>
            <person name="An X."/>
            <person name="Dong Z."/>
            <person name="Zhang K."/>
            <person name="Zhang X."/>
            <person name="Luo M.C."/>
            <person name="Dvorak J."/>
            <person name="Tong Y."/>
            <person name="Wang J."/>
            <person name="Yang H."/>
            <person name="Li Z."/>
            <person name="Wang D."/>
            <person name="Zhang A."/>
            <person name="Wang J."/>
        </authorList>
    </citation>
    <scope>NUCLEOTIDE SEQUENCE</scope>
    <source>
        <strain evidence="2">cv. G1812</strain>
    </source>
</reference>
<evidence type="ECO:0000313" key="1">
    <source>
        <dbReference type="EnsemblPlants" id="TuG1812G0100004731.01.T01.cds372484"/>
    </source>
</evidence>
<accession>A0A8R7TB21</accession>
<proteinExistence type="predicted"/>
<dbReference type="Proteomes" id="UP000015106">
    <property type="component" value="Chromosome 1"/>
</dbReference>
<organism evidence="1 2">
    <name type="scientific">Triticum urartu</name>
    <name type="common">Red wild einkorn</name>
    <name type="synonym">Crithodium urartu</name>
    <dbReference type="NCBI Taxonomy" id="4572"/>
    <lineage>
        <taxon>Eukaryota</taxon>
        <taxon>Viridiplantae</taxon>
        <taxon>Streptophyta</taxon>
        <taxon>Embryophyta</taxon>
        <taxon>Tracheophyta</taxon>
        <taxon>Spermatophyta</taxon>
        <taxon>Magnoliopsida</taxon>
        <taxon>Liliopsida</taxon>
        <taxon>Poales</taxon>
        <taxon>Poaceae</taxon>
        <taxon>BOP clade</taxon>
        <taxon>Pooideae</taxon>
        <taxon>Triticodae</taxon>
        <taxon>Triticeae</taxon>
        <taxon>Triticinae</taxon>
        <taxon>Triticum</taxon>
    </lineage>
</organism>
<keyword evidence="2" id="KW-1185">Reference proteome</keyword>
<name>A0A8R7TB21_TRIUA</name>
<evidence type="ECO:0000313" key="2">
    <source>
        <dbReference type="Proteomes" id="UP000015106"/>
    </source>
</evidence>